<keyword evidence="5" id="KW-1185">Reference proteome</keyword>
<dbReference type="CDD" id="cd16936">
    <property type="entry name" value="HATPase_RsbW-like"/>
    <property type="match status" value="1"/>
</dbReference>
<dbReference type="SUPFAM" id="SSF55874">
    <property type="entry name" value="ATPase domain of HSP90 chaperone/DNA topoisomerase II/histidine kinase"/>
    <property type="match status" value="1"/>
</dbReference>
<proteinExistence type="predicted"/>
<dbReference type="EMBL" id="PYBW01000039">
    <property type="protein sequence ID" value="PYC80595.1"/>
    <property type="molecule type" value="Genomic_DNA"/>
</dbReference>
<accession>A0A2V4NJD3</accession>
<protein>
    <recommendedName>
        <fullName evidence="3">Histidine kinase/HSP90-like ATPase domain-containing protein</fullName>
    </recommendedName>
</protein>
<evidence type="ECO:0000256" key="2">
    <source>
        <dbReference type="SAM" id="MobiDB-lite"/>
    </source>
</evidence>
<feature type="region of interest" description="Disordered" evidence="2">
    <location>
        <begin position="23"/>
        <end position="52"/>
    </location>
</feature>
<dbReference type="GO" id="GO:0004674">
    <property type="term" value="F:protein serine/threonine kinase activity"/>
    <property type="evidence" value="ECO:0007669"/>
    <property type="project" value="UniProtKB-KW"/>
</dbReference>
<name>A0A2V4NJD3_9ACTN</name>
<dbReference type="Pfam" id="PF13581">
    <property type="entry name" value="HATPase_c_2"/>
    <property type="match status" value="1"/>
</dbReference>
<evidence type="ECO:0000313" key="4">
    <source>
        <dbReference type="EMBL" id="PYC80595.1"/>
    </source>
</evidence>
<sequence length="197" mass="20802">MRTTVLSASGYSPATCRAVSLEVSADEGRQPPSDIGRGVSVDSREPAAATTAPTSSITGRCFRLAHIDQPGAVLDTLTCVVRPHASAVAATRRRVHDHFAGRISVDLLDDLELVLSELVANALAASRPEERVEITVEQAGSSLLIEVVDQSAGAPRCRQSGLGDERGRGLLIVEALTSAWGWQRRGAAKVVWGLLAI</sequence>
<keyword evidence="1" id="KW-0723">Serine/threonine-protein kinase</keyword>
<evidence type="ECO:0000259" key="3">
    <source>
        <dbReference type="Pfam" id="PF13581"/>
    </source>
</evidence>
<dbReference type="InterPro" id="IPR036890">
    <property type="entry name" value="HATPase_C_sf"/>
</dbReference>
<evidence type="ECO:0000256" key="1">
    <source>
        <dbReference type="ARBA" id="ARBA00022527"/>
    </source>
</evidence>
<evidence type="ECO:0000313" key="5">
    <source>
        <dbReference type="Proteomes" id="UP000248039"/>
    </source>
</evidence>
<keyword evidence="1" id="KW-0808">Transferase</keyword>
<dbReference type="Gene3D" id="3.30.565.10">
    <property type="entry name" value="Histidine kinase-like ATPase, C-terminal domain"/>
    <property type="match status" value="1"/>
</dbReference>
<dbReference type="PANTHER" id="PTHR35526">
    <property type="entry name" value="ANTI-SIGMA-F FACTOR RSBW-RELATED"/>
    <property type="match status" value="1"/>
</dbReference>
<feature type="domain" description="Histidine kinase/HSP90-like ATPase" evidence="3">
    <location>
        <begin position="85"/>
        <end position="191"/>
    </location>
</feature>
<gene>
    <name evidence="4" type="ORF">C7C46_12665</name>
</gene>
<dbReference type="InterPro" id="IPR050267">
    <property type="entry name" value="Anti-sigma-factor_SerPK"/>
</dbReference>
<dbReference type="PANTHER" id="PTHR35526:SF3">
    <property type="entry name" value="ANTI-SIGMA-F FACTOR RSBW"/>
    <property type="match status" value="1"/>
</dbReference>
<organism evidence="4 5">
    <name type="scientific">Streptomyces tateyamensis</name>
    <dbReference type="NCBI Taxonomy" id="565073"/>
    <lineage>
        <taxon>Bacteria</taxon>
        <taxon>Bacillati</taxon>
        <taxon>Actinomycetota</taxon>
        <taxon>Actinomycetes</taxon>
        <taxon>Kitasatosporales</taxon>
        <taxon>Streptomycetaceae</taxon>
        <taxon>Streptomyces</taxon>
    </lineage>
</organism>
<reference evidence="4 5" key="1">
    <citation type="submission" date="2018-03" db="EMBL/GenBank/DDBJ databases">
        <title>Bioinformatic expansion and discovery of thiopeptide antibiotics.</title>
        <authorList>
            <person name="Schwalen C.J."/>
            <person name="Hudson G.A."/>
            <person name="Mitchell D.A."/>
        </authorList>
    </citation>
    <scope>NUCLEOTIDE SEQUENCE [LARGE SCALE GENOMIC DNA]</scope>
    <source>
        <strain evidence="4 5">ATCC 21389</strain>
    </source>
</reference>
<keyword evidence="1" id="KW-0418">Kinase</keyword>
<dbReference type="OrthoDB" id="4253278at2"/>
<comment type="caution">
    <text evidence="4">The sequence shown here is derived from an EMBL/GenBank/DDBJ whole genome shotgun (WGS) entry which is preliminary data.</text>
</comment>
<dbReference type="InterPro" id="IPR003594">
    <property type="entry name" value="HATPase_dom"/>
</dbReference>
<dbReference type="AlphaFoldDB" id="A0A2V4NJD3"/>
<dbReference type="Proteomes" id="UP000248039">
    <property type="component" value="Unassembled WGS sequence"/>
</dbReference>